<gene>
    <name evidence="21" type="primary">B4gat1</name>
    <name evidence="21" type="ORF">ZOSHYP_R11563</name>
</gene>
<evidence type="ECO:0000256" key="19">
    <source>
        <dbReference type="ARBA" id="ARBA00033291"/>
    </source>
</evidence>
<comment type="pathway">
    <text evidence="3">Protein modification; protein glycosylation.</text>
</comment>
<accession>A0A7L2KSF0</accession>
<keyword evidence="11" id="KW-1133">Transmembrane helix</keyword>
<protein>
    <recommendedName>
        <fullName evidence="5">Beta-1,4-glucuronyltransferase 1</fullName>
    </recommendedName>
    <alternativeName>
        <fullName evidence="16">I-beta-1,3-N-acetylglucosaminyltransferase</fullName>
    </alternativeName>
    <alternativeName>
        <fullName evidence="19">N-acetyllactosaminide beta-1,3-N-acetylglucosaminyltransferase</fullName>
    </alternativeName>
    <alternativeName>
        <fullName evidence="17">Poly-N-acetyllactosamine extension enzyme</fullName>
    </alternativeName>
    <alternativeName>
        <fullName evidence="18">UDP-GlcNAc:betaGal beta-1,3-N-acetylglucosaminyltransferase 1</fullName>
    </alternativeName>
</protein>
<keyword evidence="7 21" id="KW-0808">Transferase</keyword>
<dbReference type="GO" id="GO:0000139">
    <property type="term" value="C:Golgi membrane"/>
    <property type="evidence" value="ECO:0007669"/>
    <property type="project" value="UniProtKB-SubCell"/>
</dbReference>
<dbReference type="EMBL" id="VWYL01020958">
    <property type="protein sequence ID" value="NXR38247.1"/>
    <property type="molecule type" value="Genomic_DNA"/>
</dbReference>
<evidence type="ECO:0000256" key="20">
    <source>
        <dbReference type="ARBA" id="ARBA00047852"/>
    </source>
</evidence>
<proteinExistence type="inferred from homology"/>
<dbReference type="GO" id="GO:0046872">
    <property type="term" value="F:metal ion binding"/>
    <property type="evidence" value="ECO:0007669"/>
    <property type="project" value="UniProtKB-KW"/>
</dbReference>
<keyword evidence="10" id="KW-0735">Signal-anchor</keyword>
<evidence type="ECO:0000256" key="3">
    <source>
        <dbReference type="ARBA" id="ARBA00004922"/>
    </source>
</evidence>
<evidence type="ECO:0000256" key="16">
    <source>
        <dbReference type="ARBA" id="ARBA00030723"/>
    </source>
</evidence>
<comment type="cofactor">
    <cofactor evidence="1">
        <name>Mn(2+)</name>
        <dbReference type="ChEBI" id="CHEBI:29035"/>
    </cofactor>
</comment>
<comment type="catalytic activity">
    <reaction evidence="20">
        <text>3-O-[beta-D-Xyl-(1-&gt;4)-Rib-ol-P-Rib-ol-P-3-beta-D-GalNAc-(1-&gt;3)-beta-D-GlcNAc-(1-&gt;4)-(O-6-P-alpha-D-Man)]-Thr-[protein] + UDP-alpha-D-glucuronate = 3-O-[beta-D-GlcA-(1-&gt;3)-beta-D-Xyl-(1-&gt;4)-Rib-ol-P-Rib-ol-P-3-beta-D-GalNAc-(1-&gt;3)-beta-D-GlcNAc-(1-&gt;4)-(O-6-P-alpha-D-Man)]-Thr-[protein] + UDP + H(+)</text>
        <dbReference type="Rhea" id="RHEA:46860"/>
        <dbReference type="Rhea" id="RHEA-COMP:15023"/>
        <dbReference type="Rhea" id="RHEA-COMP:17482"/>
        <dbReference type="ChEBI" id="CHEBI:15378"/>
        <dbReference type="ChEBI" id="CHEBI:58052"/>
        <dbReference type="ChEBI" id="CHEBI:58223"/>
        <dbReference type="ChEBI" id="CHEBI:142405"/>
        <dbReference type="ChEBI" id="CHEBI:177336"/>
    </reaction>
</comment>
<feature type="non-terminal residue" evidence="21">
    <location>
        <position position="1"/>
    </location>
</feature>
<dbReference type="UniPathway" id="UPA00378"/>
<dbReference type="GO" id="GO:0015020">
    <property type="term" value="F:glucuronosyltransferase activity"/>
    <property type="evidence" value="ECO:0007669"/>
    <property type="project" value="InterPro"/>
</dbReference>
<evidence type="ECO:0000256" key="1">
    <source>
        <dbReference type="ARBA" id="ARBA00001936"/>
    </source>
</evidence>
<evidence type="ECO:0000256" key="4">
    <source>
        <dbReference type="ARBA" id="ARBA00008539"/>
    </source>
</evidence>
<dbReference type="GO" id="GO:0035269">
    <property type="term" value="P:protein O-linked glycosylation via mannose"/>
    <property type="evidence" value="ECO:0007669"/>
    <property type="project" value="TreeGrafter"/>
</dbReference>
<evidence type="ECO:0000256" key="12">
    <source>
        <dbReference type="ARBA" id="ARBA00023034"/>
    </source>
</evidence>
<evidence type="ECO:0000313" key="21">
    <source>
        <dbReference type="EMBL" id="NXR38247.1"/>
    </source>
</evidence>
<keyword evidence="22" id="KW-1185">Reference proteome</keyword>
<dbReference type="Proteomes" id="UP000549157">
    <property type="component" value="Unassembled WGS sequence"/>
</dbReference>
<evidence type="ECO:0000313" key="22">
    <source>
        <dbReference type="Proteomes" id="UP000549157"/>
    </source>
</evidence>
<evidence type="ECO:0000256" key="5">
    <source>
        <dbReference type="ARBA" id="ARBA00017962"/>
    </source>
</evidence>
<keyword evidence="13" id="KW-0472">Membrane</keyword>
<keyword evidence="15" id="KW-0464">Manganese</keyword>
<comment type="caution">
    <text evidence="21">The sequence shown here is derived from an EMBL/GenBank/DDBJ whole genome shotgun (WGS) entry which is preliminary data.</text>
</comment>
<dbReference type="PANTHER" id="PTHR46420:SF1">
    <property type="entry name" value="BETA-1,4-GLUCURONYLTRANSFERASE 1"/>
    <property type="match status" value="1"/>
</dbReference>
<sequence>WSRVVFVLPAFELRQGLTPPGSKAELLTLWGSGHVRPFYGALCPRCQASTDFGRWRGLPPAPRPLVAYEVPWRDPWEPFYVAPAQGVPPFDERFLQYGFNRISQACELHVAGFRFAVLDGAFVTHRGFKEPGGFHRGRDGELGLNRDLFRAFRRELRVRYPESPRHC</sequence>
<keyword evidence="9" id="KW-0479">Metal-binding</keyword>
<evidence type="ECO:0000256" key="9">
    <source>
        <dbReference type="ARBA" id="ARBA00022723"/>
    </source>
</evidence>
<reference evidence="21 22" key="1">
    <citation type="submission" date="2019-09" db="EMBL/GenBank/DDBJ databases">
        <title>Bird 10,000 Genomes (B10K) Project - Family phase.</title>
        <authorList>
            <person name="Zhang G."/>
        </authorList>
    </citation>
    <scope>NUCLEOTIDE SEQUENCE [LARGE SCALE GENOMIC DNA]</scope>
    <source>
        <strain evidence="21">B10K-DU-001-36</strain>
        <tissue evidence="21">Muscle</tissue>
    </source>
</reference>
<evidence type="ECO:0000256" key="7">
    <source>
        <dbReference type="ARBA" id="ARBA00022679"/>
    </source>
</evidence>
<keyword evidence="14" id="KW-0325">Glycoprotein</keyword>
<evidence type="ECO:0000256" key="2">
    <source>
        <dbReference type="ARBA" id="ARBA00004323"/>
    </source>
</evidence>
<evidence type="ECO:0000256" key="15">
    <source>
        <dbReference type="ARBA" id="ARBA00023211"/>
    </source>
</evidence>
<evidence type="ECO:0000256" key="10">
    <source>
        <dbReference type="ARBA" id="ARBA00022968"/>
    </source>
</evidence>
<keyword evidence="8" id="KW-0812">Transmembrane</keyword>
<comment type="subcellular location">
    <subcellularLocation>
        <location evidence="2">Golgi apparatus membrane</location>
        <topology evidence="2">Single-pass type II membrane protein</topology>
    </subcellularLocation>
</comment>
<evidence type="ECO:0000256" key="13">
    <source>
        <dbReference type="ARBA" id="ARBA00023136"/>
    </source>
</evidence>
<dbReference type="AlphaFoldDB" id="A0A7L2KSF0"/>
<evidence type="ECO:0000256" key="11">
    <source>
        <dbReference type="ARBA" id="ARBA00022989"/>
    </source>
</evidence>
<dbReference type="PANTHER" id="PTHR46420">
    <property type="entry name" value="BETA-1,4-GLUCURONYLTRANSFERASE 1"/>
    <property type="match status" value="1"/>
</dbReference>
<evidence type="ECO:0000256" key="18">
    <source>
        <dbReference type="ARBA" id="ARBA00032181"/>
    </source>
</evidence>
<organism evidence="21 22">
    <name type="scientific">Zosterops hypoxanthus</name>
    <dbReference type="NCBI Taxonomy" id="2485327"/>
    <lineage>
        <taxon>Eukaryota</taxon>
        <taxon>Metazoa</taxon>
        <taxon>Chordata</taxon>
        <taxon>Craniata</taxon>
        <taxon>Vertebrata</taxon>
        <taxon>Euteleostomi</taxon>
        <taxon>Archelosauria</taxon>
        <taxon>Archosauria</taxon>
        <taxon>Dinosauria</taxon>
        <taxon>Saurischia</taxon>
        <taxon>Theropoda</taxon>
        <taxon>Coelurosauria</taxon>
        <taxon>Aves</taxon>
        <taxon>Neognathae</taxon>
        <taxon>Neoaves</taxon>
        <taxon>Telluraves</taxon>
        <taxon>Australaves</taxon>
        <taxon>Passeriformes</taxon>
        <taxon>Sylvioidea</taxon>
        <taxon>Zosteropidae</taxon>
        <taxon>Zosterops</taxon>
    </lineage>
</organism>
<feature type="non-terminal residue" evidence="21">
    <location>
        <position position="167"/>
    </location>
</feature>
<dbReference type="InterPro" id="IPR043189">
    <property type="entry name" value="B4GAT1"/>
</dbReference>
<dbReference type="Pfam" id="PF13896">
    <property type="entry name" value="Glyco_transf_49"/>
    <property type="match status" value="1"/>
</dbReference>
<dbReference type="OrthoDB" id="9974378at2759"/>
<keyword evidence="6" id="KW-0328">Glycosyltransferase</keyword>
<comment type="similarity">
    <text evidence="4">Belongs to the glycosyltransferase 49 family.</text>
</comment>
<keyword evidence="12" id="KW-0333">Golgi apparatus</keyword>
<evidence type="ECO:0000256" key="17">
    <source>
        <dbReference type="ARBA" id="ARBA00032175"/>
    </source>
</evidence>
<evidence type="ECO:0000256" key="14">
    <source>
        <dbReference type="ARBA" id="ARBA00023180"/>
    </source>
</evidence>
<evidence type="ECO:0000256" key="6">
    <source>
        <dbReference type="ARBA" id="ARBA00022676"/>
    </source>
</evidence>
<name>A0A7L2KSF0_9PASS</name>
<evidence type="ECO:0000256" key="8">
    <source>
        <dbReference type="ARBA" id="ARBA00022692"/>
    </source>
</evidence>